<keyword evidence="5 11" id="KW-0378">Hydrolase</keyword>
<dbReference type="EC" id="3.4.24.11" evidence="11"/>
<name>A0A7R8CDZ4_LEPSM</name>
<comment type="similarity">
    <text evidence="2">Belongs to the peptidase M13 family.</text>
</comment>
<dbReference type="PROSITE" id="PS51885">
    <property type="entry name" value="NEPRILYSIN"/>
    <property type="match status" value="1"/>
</dbReference>
<feature type="domain" description="Peptidase M13 C-terminal" evidence="9">
    <location>
        <begin position="475"/>
        <end position="675"/>
    </location>
</feature>
<keyword evidence="6" id="KW-0862">Zinc</keyword>
<feature type="signal peptide" evidence="8">
    <location>
        <begin position="1"/>
        <end position="20"/>
    </location>
</feature>
<proteinExistence type="inferred from homology"/>
<evidence type="ECO:0000256" key="1">
    <source>
        <dbReference type="ARBA" id="ARBA00001947"/>
    </source>
</evidence>
<evidence type="ECO:0000256" key="2">
    <source>
        <dbReference type="ARBA" id="ARBA00007357"/>
    </source>
</evidence>
<evidence type="ECO:0000256" key="7">
    <source>
        <dbReference type="ARBA" id="ARBA00023049"/>
    </source>
</evidence>
<accession>A0A7R8CDZ4</accession>
<keyword evidence="12" id="KW-1185">Reference proteome</keyword>
<organism evidence="11 12">
    <name type="scientific">Lepeophtheirus salmonis</name>
    <name type="common">Salmon louse</name>
    <name type="synonym">Caligus salmonis</name>
    <dbReference type="NCBI Taxonomy" id="72036"/>
    <lineage>
        <taxon>Eukaryota</taxon>
        <taxon>Metazoa</taxon>
        <taxon>Ecdysozoa</taxon>
        <taxon>Arthropoda</taxon>
        <taxon>Crustacea</taxon>
        <taxon>Multicrustacea</taxon>
        <taxon>Hexanauplia</taxon>
        <taxon>Copepoda</taxon>
        <taxon>Siphonostomatoida</taxon>
        <taxon>Caligidae</taxon>
        <taxon>Lepeophtheirus</taxon>
    </lineage>
</organism>
<evidence type="ECO:0000256" key="5">
    <source>
        <dbReference type="ARBA" id="ARBA00022801"/>
    </source>
</evidence>
<dbReference type="AlphaFoldDB" id="A0A7R8CDZ4"/>
<dbReference type="CDD" id="cd08662">
    <property type="entry name" value="M13"/>
    <property type="match status" value="1"/>
</dbReference>
<sequence>MNIYLRLIIVLTTIKDFINANKVCNSIGCQQTAKTILENMDSTVNPCDDFYAFSCGGFINKTIVPNGEEKVNVLTKTKDGLIRDINDLMNEELNSSELQIFKDLKTFYKTCIDENKIEELGVTPMKDILKQMGGWPVIECDSWSIPRQTYRWYNETLKLRKLGFSGKYFLNFLVETDIKNPNKRIIMLDQPYVGFSKFLLQFGNDGIIEYIQYMVNIAVLLGATEEKARKEMLQVFEFQKSLMNISIKDPNLTDQYELMKVKDLRKLDGCIDWQSYINGMISNSSIFVEKEEEVVVYGRSYIEKLKNLILKTPIRVQANYMLWRVVEDSLLYLNKEAQDIANNFVTPVFGYAPETDRTKVCYKIVEESIGIGMSSMYIRRYLAKIPKDLSVMLDTYLKNEYLKSLSEVSWMDDETKKRAEKYYQGLQSLEKDKHFTNMLSLMHYSKTKDYSLLRVPVTKNHWTKSGTIAIGNGAYRSLVNAYEIYAGIIRGIIYAEDRPKYINFALLAFIAGHEITHAFDVHGRTINEKGEEENWWSNATLTMFEDKKQCLINQYNNYEHSDDTPLNGEFLLSENMADNVGINVAHKAYLSAIKNDDHDEDLLPGLNYTQEQLYWISSANLWCSVYNPEHIFNEIFDDHSPNKYRVIGPLSNRPEFSKAFHCAANTPMNRTEKCQMI</sequence>
<gene>
    <name evidence="11" type="ORF">LSAA_1605</name>
</gene>
<evidence type="ECO:0000313" key="11">
    <source>
        <dbReference type="EMBL" id="CAF2780322.1"/>
    </source>
</evidence>
<evidence type="ECO:0000256" key="3">
    <source>
        <dbReference type="ARBA" id="ARBA00022670"/>
    </source>
</evidence>
<dbReference type="Gene3D" id="1.10.1380.10">
    <property type="entry name" value="Neutral endopeptidase , domain2"/>
    <property type="match status" value="1"/>
</dbReference>
<dbReference type="Pfam" id="PF05649">
    <property type="entry name" value="Peptidase_M13_N"/>
    <property type="match status" value="1"/>
</dbReference>
<reference evidence="11" key="1">
    <citation type="submission" date="2021-02" db="EMBL/GenBank/DDBJ databases">
        <authorList>
            <person name="Bekaert M."/>
        </authorList>
    </citation>
    <scope>NUCLEOTIDE SEQUENCE</scope>
    <source>
        <strain evidence="11">IoA-00</strain>
    </source>
</reference>
<keyword evidence="4" id="KW-0479">Metal-binding</keyword>
<dbReference type="Gene3D" id="3.40.390.10">
    <property type="entry name" value="Collagenase (Catalytic Domain)"/>
    <property type="match status" value="1"/>
</dbReference>
<evidence type="ECO:0000256" key="4">
    <source>
        <dbReference type="ARBA" id="ARBA00022723"/>
    </source>
</evidence>
<dbReference type="PRINTS" id="PR00786">
    <property type="entry name" value="NEPRILYSIN"/>
</dbReference>
<dbReference type="GO" id="GO:0046872">
    <property type="term" value="F:metal ion binding"/>
    <property type="evidence" value="ECO:0007669"/>
    <property type="project" value="UniProtKB-KW"/>
</dbReference>
<dbReference type="PANTHER" id="PTHR11733:SF224">
    <property type="entry name" value="NEPRILYSIN-2"/>
    <property type="match status" value="1"/>
</dbReference>
<dbReference type="Proteomes" id="UP000675881">
    <property type="component" value="Chromosome 1"/>
</dbReference>
<evidence type="ECO:0000256" key="6">
    <source>
        <dbReference type="ARBA" id="ARBA00022833"/>
    </source>
</evidence>
<dbReference type="InterPro" id="IPR042089">
    <property type="entry name" value="Peptidase_M13_dom_2"/>
</dbReference>
<keyword evidence="3" id="KW-0645">Protease</keyword>
<evidence type="ECO:0000259" key="9">
    <source>
        <dbReference type="Pfam" id="PF01431"/>
    </source>
</evidence>
<comment type="cofactor">
    <cofactor evidence="1">
        <name>Zn(2+)</name>
        <dbReference type="ChEBI" id="CHEBI:29105"/>
    </cofactor>
</comment>
<dbReference type="EMBL" id="HG994580">
    <property type="protein sequence ID" value="CAF2780322.1"/>
    <property type="molecule type" value="Genomic_DNA"/>
</dbReference>
<dbReference type="InterPro" id="IPR008753">
    <property type="entry name" value="Peptidase_M13_N"/>
</dbReference>
<protein>
    <submittedName>
        <fullName evidence="11">MMEL1</fullName>
        <ecNumber evidence="11">3.4.24.11</ecNumber>
    </submittedName>
</protein>
<dbReference type="InterPro" id="IPR024079">
    <property type="entry name" value="MetalloPept_cat_dom_sf"/>
</dbReference>
<feature type="domain" description="Peptidase M13 N-terminal" evidence="10">
    <location>
        <begin position="46"/>
        <end position="420"/>
    </location>
</feature>
<keyword evidence="8" id="KW-0732">Signal</keyword>
<dbReference type="GO" id="GO:0016485">
    <property type="term" value="P:protein processing"/>
    <property type="evidence" value="ECO:0007669"/>
    <property type="project" value="TreeGrafter"/>
</dbReference>
<dbReference type="InterPro" id="IPR000718">
    <property type="entry name" value="Peptidase_M13"/>
</dbReference>
<feature type="chain" id="PRO_5035160510" evidence="8">
    <location>
        <begin position="21"/>
        <end position="677"/>
    </location>
</feature>
<dbReference type="OrthoDB" id="6475849at2759"/>
<dbReference type="InterPro" id="IPR018497">
    <property type="entry name" value="Peptidase_M13_C"/>
</dbReference>
<dbReference type="GO" id="GO:0004222">
    <property type="term" value="F:metalloendopeptidase activity"/>
    <property type="evidence" value="ECO:0007669"/>
    <property type="project" value="UniProtKB-EC"/>
</dbReference>
<dbReference type="PANTHER" id="PTHR11733">
    <property type="entry name" value="ZINC METALLOPROTEASE FAMILY M13 NEPRILYSIN-RELATED"/>
    <property type="match status" value="1"/>
</dbReference>
<dbReference type="GO" id="GO:0005886">
    <property type="term" value="C:plasma membrane"/>
    <property type="evidence" value="ECO:0007669"/>
    <property type="project" value="TreeGrafter"/>
</dbReference>
<evidence type="ECO:0000259" key="10">
    <source>
        <dbReference type="Pfam" id="PF05649"/>
    </source>
</evidence>
<evidence type="ECO:0000313" key="12">
    <source>
        <dbReference type="Proteomes" id="UP000675881"/>
    </source>
</evidence>
<dbReference type="SUPFAM" id="SSF55486">
    <property type="entry name" value="Metalloproteases ('zincins'), catalytic domain"/>
    <property type="match status" value="1"/>
</dbReference>
<dbReference type="Pfam" id="PF01431">
    <property type="entry name" value="Peptidase_M13"/>
    <property type="match status" value="1"/>
</dbReference>
<evidence type="ECO:0000256" key="8">
    <source>
        <dbReference type="SAM" id="SignalP"/>
    </source>
</evidence>
<keyword evidence="7" id="KW-0482">Metalloprotease</keyword>